<keyword evidence="2" id="KW-1185">Reference proteome</keyword>
<evidence type="ECO:0000313" key="1">
    <source>
        <dbReference type="EMBL" id="RAJ74965.1"/>
    </source>
</evidence>
<comment type="caution">
    <text evidence="1">The sequence shown here is derived from an EMBL/GenBank/DDBJ whole genome shotgun (WGS) entry which is preliminary data.</text>
</comment>
<sequence>MKQDVTSKKLQLTKIKVANLSIPREKGKVCMTSADATTCPSCKITLSITC</sequence>
<gene>
    <name evidence="1" type="ORF">CLV59_11011</name>
</gene>
<organism evidence="1 2">
    <name type="scientific">Chitinophaga dinghuensis</name>
    <dbReference type="NCBI Taxonomy" id="1539050"/>
    <lineage>
        <taxon>Bacteria</taxon>
        <taxon>Pseudomonadati</taxon>
        <taxon>Bacteroidota</taxon>
        <taxon>Chitinophagia</taxon>
        <taxon>Chitinophagales</taxon>
        <taxon>Chitinophagaceae</taxon>
        <taxon>Chitinophaga</taxon>
    </lineage>
</organism>
<reference evidence="1 2" key="1">
    <citation type="submission" date="2018-06" db="EMBL/GenBank/DDBJ databases">
        <title>Genomic Encyclopedia of Archaeal and Bacterial Type Strains, Phase II (KMG-II): from individual species to whole genera.</title>
        <authorList>
            <person name="Goeker M."/>
        </authorList>
    </citation>
    <scope>NUCLEOTIDE SEQUENCE [LARGE SCALE GENOMIC DNA]</scope>
    <source>
        <strain evidence="1 2">DSM 29821</strain>
    </source>
</reference>
<accession>A0A327VM82</accession>
<dbReference type="RefSeq" id="WP_170137923.1">
    <property type="nucleotide sequence ID" value="NZ_QLMA01000010.1"/>
</dbReference>
<proteinExistence type="predicted"/>
<protein>
    <submittedName>
        <fullName evidence="1">Uncharacterized protein</fullName>
    </submittedName>
</protein>
<dbReference type="Proteomes" id="UP000249819">
    <property type="component" value="Unassembled WGS sequence"/>
</dbReference>
<name>A0A327VM82_9BACT</name>
<evidence type="ECO:0000313" key="2">
    <source>
        <dbReference type="Proteomes" id="UP000249819"/>
    </source>
</evidence>
<dbReference type="AlphaFoldDB" id="A0A327VM82"/>
<dbReference type="EMBL" id="QLMA01000010">
    <property type="protein sequence ID" value="RAJ74965.1"/>
    <property type="molecule type" value="Genomic_DNA"/>
</dbReference>